<dbReference type="EMBL" id="CM037158">
    <property type="protein sequence ID" value="KAH7850957.1"/>
    <property type="molecule type" value="Genomic_DNA"/>
</dbReference>
<protein>
    <submittedName>
        <fullName evidence="1">Uncharacterized protein</fullName>
    </submittedName>
</protein>
<keyword evidence="2" id="KW-1185">Reference proteome</keyword>
<sequence>MGELYVEVNTQVSTPDYQTERNPVDAWLPITKSRKGNAYTSTFHLICSGIGLQALLLPFAFAALGWFWGIVSLILAFGWQFYTIWLLVHLHESESVSGTRYSRYLRLSIAAFGVKLGKLLAIFPVMYLSGGTCVLLIINAGTAIELLYQTMCSNGICNPKAFTGAECFLVFVCLAITVALFCSNLNSVAGVSFIGAITAVGYCTLIWVVSVPKGKPDGTSYASSMVTSSEIGRFRCVLTALGIIALAFRGHNVVLEIQGTMPSNPKHASNEPMWKGVKMSYLFISLCYFPLAIGGYWACGNKIPTSGGVLGALSGLSEQNTSKFVKGFIYVLIVISSLCSFQIYAMPVFDNLEFIYVNKKNKECPRRLRLGIRFFFGGLTYFIAVALPFLGSLAALLGGIALPLTCAYPCFMWIAIKKPRPNGAMWWSNLCLGCLGIVLSVLLVVAAVRNLVINGLDANFFNPH</sequence>
<name>A0ACB7YBR6_9ERIC</name>
<evidence type="ECO:0000313" key="1">
    <source>
        <dbReference type="EMBL" id="KAH7850957.1"/>
    </source>
</evidence>
<reference evidence="1 2" key="1">
    <citation type="journal article" date="2021" name="Hortic Res">
        <title>High-quality reference genome and annotation aids understanding of berry development for evergreen blueberry (Vaccinium darrowii).</title>
        <authorList>
            <person name="Yu J."/>
            <person name="Hulse-Kemp A.M."/>
            <person name="Babiker E."/>
            <person name="Staton M."/>
        </authorList>
    </citation>
    <scope>NUCLEOTIDE SEQUENCE [LARGE SCALE GENOMIC DNA]</scope>
    <source>
        <strain evidence="2">cv. NJ 8807/NJ 8810</strain>
        <tissue evidence="1">Young leaf</tissue>
    </source>
</reference>
<proteinExistence type="predicted"/>
<organism evidence="1 2">
    <name type="scientific">Vaccinium darrowii</name>
    <dbReference type="NCBI Taxonomy" id="229202"/>
    <lineage>
        <taxon>Eukaryota</taxon>
        <taxon>Viridiplantae</taxon>
        <taxon>Streptophyta</taxon>
        <taxon>Embryophyta</taxon>
        <taxon>Tracheophyta</taxon>
        <taxon>Spermatophyta</taxon>
        <taxon>Magnoliopsida</taxon>
        <taxon>eudicotyledons</taxon>
        <taxon>Gunneridae</taxon>
        <taxon>Pentapetalae</taxon>
        <taxon>asterids</taxon>
        <taxon>Ericales</taxon>
        <taxon>Ericaceae</taxon>
        <taxon>Vaccinioideae</taxon>
        <taxon>Vaccinieae</taxon>
        <taxon>Vaccinium</taxon>
    </lineage>
</organism>
<accession>A0ACB7YBR6</accession>
<gene>
    <name evidence="1" type="ORF">Vadar_005189</name>
</gene>
<dbReference type="Proteomes" id="UP000828048">
    <property type="component" value="Chromosome 8"/>
</dbReference>
<evidence type="ECO:0000313" key="2">
    <source>
        <dbReference type="Proteomes" id="UP000828048"/>
    </source>
</evidence>
<comment type="caution">
    <text evidence="1">The sequence shown here is derived from an EMBL/GenBank/DDBJ whole genome shotgun (WGS) entry which is preliminary data.</text>
</comment>